<accession>A0A0A9GSJ8</accession>
<dbReference type="EMBL" id="GBRH01171452">
    <property type="protein sequence ID" value="JAE26444.1"/>
    <property type="molecule type" value="Transcribed_RNA"/>
</dbReference>
<evidence type="ECO:0000313" key="1">
    <source>
        <dbReference type="EMBL" id="JAE26444.1"/>
    </source>
</evidence>
<reference evidence="1" key="1">
    <citation type="submission" date="2014-09" db="EMBL/GenBank/DDBJ databases">
        <authorList>
            <person name="Magalhaes I.L.F."/>
            <person name="Oliveira U."/>
            <person name="Santos F.R."/>
            <person name="Vidigal T.H.D.A."/>
            <person name="Brescovit A.D."/>
            <person name="Santos A.J."/>
        </authorList>
    </citation>
    <scope>NUCLEOTIDE SEQUENCE</scope>
    <source>
        <tissue evidence="1">Shoot tissue taken approximately 20 cm above the soil surface</tissue>
    </source>
</reference>
<reference evidence="1" key="2">
    <citation type="journal article" date="2015" name="Data Brief">
        <title>Shoot transcriptome of the giant reed, Arundo donax.</title>
        <authorList>
            <person name="Barrero R.A."/>
            <person name="Guerrero F.D."/>
            <person name="Moolhuijzen P."/>
            <person name="Goolsby J.A."/>
            <person name="Tidwell J."/>
            <person name="Bellgard S.E."/>
            <person name="Bellgard M.I."/>
        </authorList>
    </citation>
    <scope>NUCLEOTIDE SEQUENCE</scope>
    <source>
        <tissue evidence="1">Shoot tissue taken approximately 20 cm above the soil surface</tissue>
    </source>
</reference>
<name>A0A0A9GSJ8_ARUDO</name>
<sequence>MNKEGRRAPHNIYSPIKCANICHQCLYSFAYHFSTQTMLEIDKNY</sequence>
<dbReference type="AlphaFoldDB" id="A0A0A9GSJ8"/>
<protein>
    <submittedName>
        <fullName evidence="1">Uncharacterized protein</fullName>
    </submittedName>
</protein>
<organism evidence="1">
    <name type="scientific">Arundo donax</name>
    <name type="common">Giant reed</name>
    <name type="synonym">Donax arundinaceus</name>
    <dbReference type="NCBI Taxonomy" id="35708"/>
    <lineage>
        <taxon>Eukaryota</taxon>
        <taxon>Viridiplantae</taxon>
        <taxon>Streptophyta</taxon>
        <taxon>Embryophyta</taxon>
        <taxon>Tracheophyta</taxon>
        <taxon>Spermatophyta</taxon>
        <taxon>Magnoliopsida</taxon>
        <taxon>Liliopsida</taxon>
        <taxon>Poales</taxon>
        <taxon>Poaceae</taxon>
        <taxon>PACMAD clade</taxon>
        <taxon>Arundinoideae</taxon>
        <taxon>Arundineae</taxon>
        <taxon>Arundo</taxon>
    </lineage>
</organism>
<proteinExistence type="predicted"/>